<comment type="caution">
    <text evidence="2">The sequence shown here is derived from an EMBL/GenBank/DDBJ whole genome shotgun (WGS) entry which is preliminary data.</text>
</comment>
<proteinExistence type="predicted"/>
<dbReference type="EMBL" id="SRLO01026260">
    <property type="protein sequence ID" value="TNN21718.1"/>
    <property type="molecule type" value="Genomic_DNA"/>
</dbReference>
<protein>
    <submittedName>
        <fullName evidence="2">Protein MON2</fullName>
    </submittedName>
</protein>
<gene>
    <name evidence="2" type="primary">mon2</name>
    <name evidence="2" type="ORF">EYF80_068170</name>
</gene>
<dbReference type="AlphaFoldDB" id="A0A4Z2DZ38"/>
<feature type="signal peptide" evidence="1">
    <location>
        <begin position="1"/>
        <end position="18"/>
    </location>
</feature>
<keyword evidence="1" id="KW-0732">Signal</keyword>
<keyword evidence="3" id="KW-1185">Reference proteome</keyword>
<evidence type="ECO:0000313" key="3">
    <source>
        <dbReference type="Proteomes" id="UP000314294"/>
    </source>
</evidence>
<organism evidence="2 3">
    <name type="scientific">Liparis tanakae</name>
    <name type="common">Tanaka's snailfish</name>
    <dbReference type="NCBI Taxonomy" id="230148"/>
    <lineage>
        <taxon>Eukaryota</taxon>
        <taxon>Metazoa</taxon>
        <taxon>Chordata</taxon>
        <taxon>Craniata</taxon>
        <taxon>Vertebrata</taxon>
        <taxon>Euteleostomi</taxon>
        <taxon>Actinopterygii</taxon>
        <taxon>Neopterygii</taxon>
        <taxon>Teleostei</taxon>
        <taxon>Neoteleostei</taxon>
        <taxon>Acanthomorphata</taxon>
        <taxon>Eupercaria</taxon>
        <taxon>Perciformes</taxon>
        <taxon>Cottioidei</taxon>
        <taxon>Cottales</taxon>
        <taxon>Liparidae</taxon>
        <taxon>Liparis</taxon>
    </lineage>
</organism>
<feature type="chain" id="PRO_5021335568" evidence="1">
    <location>
        <begin position="19"/>
        <end position="134"/>
    </location>
</feature>
<name>A0A4Z2DZ38_9TELE</name>
<evidence type="ECO:0000313" key="2">
    <source>
        <dbReference type="EMBL" id="TNN21718.1"/>
    </source>
</evidence>
<reference evidence="2 3" key="1">
    <citation type="submission" date="2019-03" db="EMBL/GenBank/DDBJ databases">
        <title>First draft genome of Liparis tanakae, snailfish: a comprehensive survey of snailfish specific genes.</title>
        <authorList>
            <person name="Kim W."/>
            <person name="Song I."/>
            <person name="Jeong J.-H."/>
            <person name="Kim D."/>
            <person name="Kim S."/>
            <person name="Ryu S."/>
            <person name="Song J.Y."/>
            <person name="Lee S.K."/>
        </authorList>
    </citation>
    <scope>NUCLEOTIDE SEQUENCE [LARGE SCALE GENOMIC DNA]</scope>
    <source>
        <tissue evidence="2">Muscle</tissue>
    </source>
</reference>
<sequence>MHCVVSGVHLVWEEMVSACWCGLLAALSLLLDASTDETATENILKAELTMASLCGRLGLVTPRDAFITAICKASLPPHYALTVLSSNAANLSGKGAAPQLRMLLLKKKKHGKHSSSSSSAVLFASFYLYKMSPK</sequence>
<accession>A0A4Z2DZ38</accession>
<dbReference type="OrthoDB" id="294853at2759"/>
<evidence type="ECO:0000256" key="1">
    <source>
        <dbReference type="SAM" id="SignalP"/>
    </source>
</evidence>
<dbReference type="Proteomes" id="UP000314294">
    <property type="component" value="Unassembled WGS sequence"/>
</dbReference>